<dbReference type="OrthoDB" id="5229017at2759"/>
<evidence type="ECO:0000313" key="2">
    <source>
        <dbReference type="EMBL" id="KAA8648295.1"/>
    </source>
</evidence>
<keyword evidence="4" id="KW-1185">Reference proteome</keyword>
<accession>A0A4S3JRW8</accession>
<evidence type="ECO:0000313" key="4">
    <source>
        <dbReference type="Proteomes" id="UP000308092"/>
    </source>
</evidence>
<name>A0A4S3JRW8_9EURO</name>
<dbReference type="VEuPathDB" id="FungiDB:EYZ11_001993"/>
<reference evidence="2 5" key="2">
    <citation type="submission" date="2019-08" db="EMBL/GenBank/DDBJ databases">
        <title>The genome sequence of a newly discovered highly antifungal drug resistant Aspergillus species, Aspergillus tanneri NIH 1004.</title>
        <authorList>
            <person name="Mounaud S."/>
            <person name="Singh I."/>
            <person name="Joardar V."/>
            <person name="Pakala S."/>
            <person name="Pakala S."/>
            <person name="Venepally P."/>
            <person name="Chung J.K."/>
            <person name="Losada L."/>
            <person name="Nierman W.C."/>
        </authorList>
    </citation>
    <scope>NUCLEOTIDE SEQUENCE [LARGE SCALE GENOMIC DNA]</scope>
    <source>
        <strain evidence="2 5">NIH1004</strain>
    </source>
</reference>
<gene>
    <name evidence="2" type="ORF">ATNIH1004_004180</name>
    <name evidence="3" type="ORF">EYZ11_001993</name>
</gene>
<comment type="caution">
    <text evidence="3">The sequence shown here is derived from an EMBL/GenBank/DDBJ whole genome shotgun (WGS) entry which is preliminary data.</text>
</comment>
<dbReference type="Proteomes" id="UP000308092">
    <property type="component" value="Unassembled WGS sequence"/>
</dbReference>
<feature type="region of interest" description="Disordered" evidence="1">
    <location>
        <begin position="40"/>
        <end position="60"/>
    </location>
</feature>
<sequence>MNDTFEVPVMLSLDHLNYEDIAKLNPFYEEYRAFWNASPNATDSSLSSNASSRSSSLRSLRSEIDVATPTSELTTSFSMHRMQSNVRAPVAEKLHMNIHSGSQYKPSYNTFNKPAMGQVAIVEYDDCFNKPLPPVYESSECGEPDPLDFEIARNSLKLNTVSHKKLFGENGWLGDTADLKTPSNEKQKPKTFKDLGKKIKKHVDEFAEDMAKVYPIPFVHGHRHMKIVSESTVPISLDPPTQAKMYSELEVMICVTANNFLVKQHKNGRVSEESIRKVTNFWGSKNRPQVVEFQFDQATQRRLILSNIRTLQFNGESSTNPILLHSNLHNWKSIVKEMNVRTFCAPDSAIRKHMHDLHKLLDMLDAPHITFVAFQELQMKTLSMMKKRLEEQYYRETGSCSSLTSVSTLSRADSETRTKHDSSRR</sequence>
<proteinExistence type="predicted"/>
<dbReference type="STRING" id="1220188.A0A4S3JRW8"/>
<feature type="region of interest" description="Disordered" evidence="1">
    <location>
        <begin position="405"/>
        <end position="425"/>
    </location>
</feature>
<protein>
    <submittedName>
        <fullName evidence="3">Uncharacterized protein</fullName>
    </submittedName>
</protein>
<reference evidence="3 4" key="1">
    <citation type="submission" date="2019-03" db="EMBL/GenBank/DDBJ databases">
        <title>The genome sequence of a newly discovered highly antifungal drug resistant Aspergillus species, Aspergillus tanneri NIH 1004.</title>
        <authorList>
            <person name="Mounaud S."/>
            <person name="Singh I."/>
            <person name="Joardar V."/>
            <person name="Pakala S."/>
            <person name="Pakala S."/>
            <person name="Venepally P."/>
            <person name="Hoover J."/>
            <person name="Nierman W."/>
            <person name="Chung J."/>
            <person name="Losada L."/>
        </authorList>
    </citation>
    <scope>NUCLEOTIDE SEQUENCE [LARGE SCALE GENOMIC DNA]</scope>
    <source>
        <strain evidence="3 4">NIH1004</strain>
    </source>
</reference>
<evidence type="ECO:0000313" key="3">
    <source>
        <dbReference type="EMBL" id="THC98563.1"/>
    </source>
</evidence>
<feature type="compositionally biased region" description="Low complexity" evidence="1">
    <location>
        <begin position="44"/>
        <end position="59"/>
    </location>
</feature>
<dbReference type="Proteomes" id="UP000324241">
    <property type="component" value="Unassembled WGS sequence"/>
</dbReference>
<dbReference type="AlphaFoldDB" id="A0A4S3JRW8"/>
<evidence type="ECO:0000256" key="1">
    <source>
        <dbReference type="SAM" id="MobiDB-lite"/>
    </source>
</evidence>
<dbReference type="RefSeq" id="XP_033427656.1">
    <property type="nucleotide sequence ID" value="XM_033568850.1"/>
</dbReference>
<dbReference type="EMBL" id="QUQM01000003">
    <property type="protein sequence ID" value="KAA8648295.1"/>
    <property type="molecule type" value="Genomic_DNA"/>
</dbReference>
<feature type="compositionally biased region" description="Basic and acidic residues" evidence="1">
    <location>
        <begin position="412"/>
        <end position="425"/>
    </location>
</feature>
<dbReference type="GeneID" id="54326882"/>
<dbReference type="EMBL" id="SOSA01000041">
    <property type="protein sequence ID" value="THC98563.1"/>
    <property type="molecule type" value="Genomic_DNA"/>
</dbReference>
<organism evidence="3 4">
    <name type="scientific">Aspergillus tanneri</name>
    <dbReference type="NCBI Taxonomy" id="1220188"/>
    <lineage>
        <taxon>Eukaryota</taxon>
        <taxon>Fungi</taxon>
        <taxon>Dikarya</taxon>
        <taxon>Ascomycota</taxon>
        <taxon>Pezizomycotina</taxon>
        <taxon>Eurotiomycetes</taxon>
        <taxon>Eurotiomycetidae</taxon>
        <taxon>Eurotiales</taxon>
        <taxon>Aspergillaceae</taxon>
        <taxon>Aspergillus</taxon>
        <taxon>Aspergillus subgen. Circumdati</taxon>
    </lineage>
</organism>
<evidence type="ECO:0000313" key="5">
    <source>
        <dbReference type="Proteomes" id="UP000324241"/>
    </source>
</evidence>